<dbReference type="InterPro" id="IPR027417">
    <property type="entry name" value="P-loop_NTPase"/>
</dbReference>
<dbReference type="Proteomes" id="UP000499080">
    <property type="component" value="Unassembled WGS sequence"/>
</dbReference>
<dbReference type="SUPFAM" id="SSF52540">
    <property type="entry name" value="P-loop containing nucleoside triphosphate hydrolases"/>
    <property type="match status" value="1"/>
</dbReference>
<comment type="caution">
    <text evidence="2">The sequence shown here is derived from an EMBL/GenBank/DDBJ whole genome shotgun (WGS) entry which is preliminary data.</text>
</comment>
<dbReference type="PANTHER" id="PTHR10492:SF57">
    <property type="entry name" value="ATP-DEPENDENT DNA HELICASE"/>
    <property type="match status" value="1"/>
</dbReference>
<dbReference type="EMBL" id="BGPR01086687">
    <property type="protein sequence ID" value="GBM04361.1"/>
    <property type="molecule type" value="Genomic_DNA"/>
</dbReference>
<evidence type="ECO:0000259" key="1">
    <source>
        <dbReference type="Pfam" id="PF21530"/>
    </source>
</evidence>
<evidence type="ECO:0000313" key="3">
    <source>
        <dbReference type="Proteomes" id="UP000499080"/>
    </source>
</evidence>
<name>A0A4Y2CIU0_ARAVE</name>
<dbReference type="OrthoDB" id="272985at2759"/>
<feature type="domain" description="DNA helicase Pif1-like 2B" evidence="1">
    <location>
        <begin position="143"/>
        <end position="185"/>
    </location>
</feature>
<dbReference type="AlphaFoldDB" id="A0A4Y2CIU0"/>
<evidence type="ECO:0000313" key="2">
    <source>
        <dbReference type="EMBL" id="GBM04361.1"/>
    </source>
</evidence>
<keyword evidence="3" id="KW-1185">Reference proteome</keyword>
<dbReference type="InterPro" id="IPR049163">
    <property type="entry name" value="Pif1-like_2B_dom"/>
</dbReference>
<reference evidence="2 3" key="1">
    <citation type="journal article" date="2019" name="Sci. Rep.">
        <title>Orb-weaving spider Araneus ventricosus genome elucidates the spidroin gene catalogue.</title>
        <authorList>
            <person name="Kono N."/>
            <person name="Nakamura H."/>
            <person name="Ohtoshi R."/>
            <person name="Moran D.A.P."/>
            <person name="Shinohara A."/>
            <person name="Yoshida Y."/>
            <person name="Fujiwara M."/>
            <person name="Mori M."/>
            <person name="Tomita M."/>
            <person name="Arakawa K."/>
        </authorList>
    </citation>
    <scope>NUCLEOTIDE SEQUENCE [LARGE SCALE GENOMIC DNA]</scope>
</reference>
<dbReference type="Pfam" id="PF21530">
    <property type="entry name" value="Pif1_2B_dom"/>
    <property type="match status" value="1"/>
</dbReference>
<protein>
    <recommendedName>
        <fullName evidence="1">DNA helicase Pif1-like 2B domain-containing protein</fullName>
    </recommendedName>
</protein>
<accession>A0A4Y2CIU0</accession>
<proteinExistence type="predicted"/>
<gene>
    <name evidence="2" type="ORF">AVEN_155190_1</name>
</gene>
<dbReference type="PANTHER" id="PTHR10492">
    <property type="match status" value="1"/>
</dbReference>
<organism evidence="2 3">
    <name type="scientific">Araneus ventricosus</name>
    <name type="common">Orbweaver spider</name>
    <name type="synonym">Epeira ventricosa</name>
    <dbReference type="NCBI Taxonomy" id="182803"/>
    <lineage>
        <taxon>Eukaryota</taxon>
        <taxon>Metazoa</taxon>
        <taxon>Ecdysozoa</taxon>
        <taxon>Arthropoda</taxon>
        <taxon>Chelicerata</taxon>
        <taxon>Arachnida</taxon>
        <taxon>Araneae</taxon>
        <taxon>Araneomorphae</taxon>
        <taxon>Entelegynae</taxon>
        <taxon>Araneoidea</taxon>
        <taxon>Araneidae</taxon>
        <taxon>Araneus</taxon>
    </lineage>
</organism>
<sequence>MHQRSNDCNSVKAIKHICKYINKGSDMAVVEINNAATGVSDEIASLSDGKFPTKSASDLISIPSEFCVPVPYLQELIRHVFPDISNKYKDPHWLCERAVLAPKNENVNKINNVFLKKLPGNTSTYKSVNAVMDKEQAAYYPAECLNFLNPPGMPPHMLNLKVGSSNMLLRNLDSPKFCNGTRDCVSKIMANVIQATILTGNNKGDSVFIPRIPLILSDMPFVFKRPQFPVRLAFAIAINKAPSQSLKVAGINLETTCWPILWCMF</sequence>